<proteinExistence type="predicted"/>
<dbReference type="Gene3D" id="3.90.1170.50">
    <property type="entry name" value="Aldehyde oxidase/xanthine dehydrogenase, a/b hammerhead"/>
    <property type="match status" value="1"/>
</dbReference>
<protein>
    <submittedName>
        <fullName evidence="4">Xanthine dehydrogenase family protein molybdopterin-binding subunit</fullName>
    </submittedName>
</protein>
<evidence type="ECO:0000259" key="3">
    <source>
        <dbReference type="SMART" id="SM01008"/>
    </source>
</evidence>
<keyword evidence="5" id="KW-1185">Reference proteome</keyword>
<comment type="caution">
    <text evidence="4">The sequence shown here is derived from an EMBL/GenBank/DDBJ whole genome shotgun (WGS) entry which is preliminary data.</text>
</comment>
<dbReference type="SMART" id="SM01008">
    <property type="entry name" value="Ald_Xan_dh_C"/>
    <property type="match status" value="1"/>
</dbReference>
<dbReference type="Pfam" id="PF01315">
    <property type="entry name" value="Ald_Xan_dh_C"/>
    <property type="match status" value="1"/>
</dbReference>
<dbReference type="RefSeq" id="WP_188166432.1">
    <property type="nucleotide sequence ID" value="NZ_JACVVX010000008.1"/>
</dbReference>
<dbReference type="SUPFAM" id="SSF54665">
    <property type="entry name" value="CO dehydrogenase molybdoprotein N-domain-like"/>
    <property type="match status" value="1"/>
</dbReference>
<dbReference type="Pfam" id="PF02738">
    <property type="entry name" value="MoCoBD_1"/>
    <property type="match status" value="1"/>
</dbReference>
<evidence type="ECO:0000313" key="5">
    <source>
        <dbReference type="Proteomes" id="UP000643405"/>
    </source>
</evidence>
<sequence length="791" mass="84882">MKGIGDDVRRREDDRLVRGAGSFADDLTFERTAYAVFARSPHAHARIVKLDVSAARVFPGVLAVLTGEDVIAAGVGPMPHSIGSSKAGADVPLANADGSERAQTPHHVLPRDRLRFVGEAYAAVIAESVDIAKDAVDLIEVEWDDLGAVTRATQATGPDAPLLWDHVCDNIALEAVIGDPEATDIAFAGAVHRVAFTSHVQRVTGVHMEPRSAAARHDPATGRFTLHASMGIGVVMMRDQIAATLGIDPALVRVIAPPDVGGNFGTRNALYPEFVVLALAARQVGRPVKHVAERTEAFLSDYQGRDLEIEAELALDEEGNFLAFRSTNTANVGAYAVSYVPLNKGAQLMTSLYRVPVASVMARAALTNTPPTIPYRSAGRPEAMYAIERMIDLAARECGFDRIELRRRNMIAPEQQPYRNPFGVTYDNGAYETVMQRALDLADWDGFEERRAEARSRGRCRGIGFGNYIEGTSGVPRERAEILIDGTAETIDVIVGTQNTGQGHETAFSQLVGAMLGVSHEAVRIRTGDTDFVTAGGGSHSGRSLRFASIVFQQASDAIILRGRAVLADLSGRPLEEIDFTDGLFRVTGTNRVATLFELARHGEDDSLLPEALRGPFRAVADLITPGLAFPYGAAVCEIEIDPETGEWDIQRYTSVDDVGRALNPMIVHGQTHGGIVQGAGQALLEWSRFDDDSGQALSASMMDYALARASDFPSFVTDVSEVPSINHPMGFRPGGEGGTTPALGVTINAVVDALAHLDVRHVEMPATPMRIWQAIQDAQGSLKDNGGTGQ</sequence>
<dbReference type="InterPro" id="IPR000674">
    <property type="entry name" value="Ald_Oxase/Xan_DH_a/b"/>
</dbReference>
<dbReference type="Gene3D" id="3.30.365.10">
    <property type="entry name" value="Aldehyde oxidase/xanthine dehydrogenase, molybdopterin binding domain"/>
    <property type="match status" value="4"/>
</dbReference>
<name>A0A8J6PVU0_9HYPH</name>
<evidence type="ECO:0000256" key="1">
    <source>
        <dbReference type="ARBA" id="ARBA00022505"/>
    </source>
</evidence>
<accession>A0A8J6PVU0</accession>
<evidence type="ECO:0000313" key="4">
    <source>
        <dbReference type="EMBL" id="MBD0416999.1"/>
    </source>
</evidence>
<organism evidence="4 5">
    <name type="scientific">Oryzicola mucosus</name>
    <dbReference type="NCBI Taxonomy" id="2767425"/>
    <lineage>
        <taxon>Bacteria</taxon>
        <taxon>Pseudomonadati</taxon>
        <taxon>Pseudomonadota</taxon>
        <taxon>Alphaproteobacteria</taxon>
        <taxon>Hyphomicrobiales</taxon>
        <taxon>Phyllobacteriaceae</taxon>
        <taxon>Oryzicola</taxon>
    </lineage>
</organism>
<evidence type="ECO:0000256" key="2">
    <source>
        <dbReference type="ARBA" id="ARBA00023002"/>
    </source>
</evidence>
<dbReference type="Pfam" id="PF20256">
    <property type="entry name" value="MoCoBD_2"/>
    <property type="match status" value="1"/>
</dbReference>
<dbReference type="GO" id="GO:0005506">
    <property type="term" value="F:iron ion binding"/>
    <property type="evidence" value="ECO:0007669"/>
    <property type="project" value="InterPro"/>
</dbReference>
<keyword evidence="2" id="KW-0560">Oxidoreductase</keyword>
<dbReference type="EMBL" id="JACVVX010000008">
    <property type="protein sequence ID" value="MBD0416999.1"/>
    <property type="molecule type" value="Genomic_DNA"/>
</dbReference>
<dbReference type="Proteomes" id="UP000643405">
    <property type="component" value="Unassembled WGS sequence"/>
</dbReference>
<gene>
    <name evidence="4" type="ORF">ICI42_20310</name>
</gene>
<dbReference type="InterPro" id="IPR008274">
    <property type="entry name" value="AldOxase/xan_DH_MoCoBD1"/>
</dbReference>
<dbReference type="InterPro" id="IPR046867">
    <property type="entry name" value="AldOxase/xan_DH_MoCoBD2"/>
</dbReference>
<dbReference type="AlphaFoldDB" id="A0A8J6PVU0"/>
<reference evidence="4" key="1">
    <citation type="submission" date="2020-09" db="EMBL/GenBank/DDBJ databases">
        <title>Genome seq and assembly of Tianweitania sp.</title>
        <authorList>
            <person name="Chhetri G."/>
        </authorList>
    </citation>
    <scope>NUCLEOTIDE SEQUENCE</scope>
    <source>
        <strain evidence="4">Rool2</strain>
    </source>
</reference>
<dbReference type="InterPro" id="IPR037165">
    <property type="entry name" value="AldOxase/xan_DH_Mopterin-bd_sf"/>
</dbReference>
<dbReference type="InterPro" id="IPR036856">
    <property type="entry name" value="Ald_Oxase/Xan_DH_a/b_sf"/>
</dbReference>
<dbReference type="PANTHER" id="PTHR11908:SF132">
    <property type="entry name" value="ALDEHYDE OXIDASE 1-RELATED"/>
    <property type="match status" value="1"/>
</dbReference>
<dbReference type="PANTHER" id="PTHR11908">
    <property type="entry name" value="XANTHINE DEHYDROGENASE"/>
    <property type="match status" value="1"/>
</dbReference>
<dbReference type="SUPFAM" id="SSF56003">
    <property type="entry name" value="Molybdenum cofactor-binding domain"/>
    <property type="match status" value="1"/>
</dbReference>
<feature type="domain" description="Aldehyde oxidase/xanthine dehydrogenase a/b hammerhead" evidence="3">
    <location>
        <begin position="18"/>
        <end position="147"/>
    </location>
</feature>
<dbReference type="InterPro" id="IPR016208">
    <property type="entry name" value="Ald_Oxase/xanthine_DH-like"/>
</dbReference>
<keyword evidence="1" id="KW-0500">Molybdenum</keyword>
<dbReference type="GO" id="GO:0016491">
    <property type="term" value="F:oxidoreductase activity"/>
    <property type="evidence" value="ECO:0007669"/>
    <property type="project" value="UniProtKB-KW"/>
</dbReference>